<reference evidence="1" key="1">
    <citation type="submission" date="2019-11" db="EMBL/GenBank/DDBJ databases">
        <title>Bipolaris sorokiniana Genome sequencing.</title>
        <authorList>
            <person name="Wang H."/>
        </authorList>
    </citation>
    <scope>NUCLEOTIDE SEQUENCE</scope>
</reference>
<sequence>MASRAKPLGGAAVGDGLKLGEMVYCLGHVCACKGQGGISSSLGPCPPQSRPSPLATQCRRTFFLDGRLSTWRCIGYTFPAHCFCARPFPAAWFDQLAEQERNKEPGTTPRSIRLWVRLDNGRPRAGAGRLMPQTIVLGQPLRRLAQACCRAKRTQMA</sequence>
<evidence type="ECO:0000313" key="2">
    <source>
        <dbReference type="Proteomes" id="UP000624244"/>
    </source>
</evidence>
<comment type="caution">
    <text evidence="1">The sequence shown here is derived from an EMBL/GenBank/DDBJ whole genome shotgun (WGS) entry which is preliminary data.</text>
</comment>
<dbReference type="EMBL" id="WNKQ01000015">
    <property type="protein sequence ID" value="KAF5846872.1"/>
    <property type="molecule type" value="Genomic_DNA"/>
</dbReference>
<evidence type="ECO:0000313" key="1">
    <source>
        <dbReference type="EMBL" id="KAF5846872.1"/>
    </source>
</evidence>
<accession>A0A8H6DSX8</accession>
<name>A0A8H6DSX8_COCSA</name>
<dbReference type="AlphaFoldDB" id="A0A8H6DSX8"/>
<dbReference type="Proteomes" id="UP000624244">
    <property type="component" value="Unassembled WGS sequence"/>
</dbReference>
<gene>
    <name evidence="1" type="ORF">GGP41_004859</name>
</gene>
<organism evidence="1 2">
    <name type="scientific">Cochliobolus sativus</name>
    <name type="common">Common root rot and spot blotch fungus</name>
    <name type="synonym">Bipolaris sorokiniana</name>
    <dbReference type="NCBI Taxonomy" id="45130"/>
    <lineage>
        <taxon>Eukaryota</taxon>
        <taxon>Fungi</taxon>
        <taxon>Dikarya</taxon>
        <taxon>Ascomycota</taxon>
        <taxon>Pezizomycotina</taxon>
        <taxon>Dothideomycetes</taxon>
        <taxon>Pleosporomycetidae</taxon>
        <taxon>Pleosporales</taxon>
        <taxon>Pleosporineae</taxon>
        <taxon>Pleosporaceae</taxon>
        <taxon>Bipolaris</taxon>
    </lineage>
</organism>
<protein>
    <submittedName>
        <fullName evidence="1">Uncharacterized protein</fullName>
    </submittedName>
</protein>
<proteinExistence type="predicted"/>